<keyword evidence="6" id="KW-1185">Reference proteome</keyword>
<gene>
    <name evidence="5" type="ordered locus">BATR1942_18075</name>
</gene>
<dbReference type="EMBL" id="CP002207">
    <property type="protein sequence ID" value="ADP34532.1"/>
    <property type="molecule type" value="Genomic_DNA"/>
</dbReference>
<keyword evidence="3" id="KW-0804">Transcription</keyword>
<dbReference type="Pfam" id="PF01381">
    <property type="entry name" value="HTH_3"/>
    <property type="match status" value="1"/>
</dbReference>
<accession>A0ABM5M3E4</accession>
<dbReference type="PANTHER" id="PTHR46797">
    <property type="entry name" value="HTH-TYPE TRANSCRIPTIONAL REGULATOR"/>
    <property type="match status" value="1"/>
</dbReference>
<protein>
    <submittedName>
        <fullName evidence="5">Transcriptional regulator, XRE family protein</fullName>
    </submittedName>
</protein>
<dbReference type="CDD" id="cd00093">
    <property type="entry name" value="HTH_XRE"/>
    <property type="match status" value="1"/>
</dbReference>
<evidence type="ECO:0000313" key="5">
    <source>
        <dbReference type="EMBL" id="ADP34532.1"/>
    </source>
</evidence>
<dbReference type="InterPro" id="IPR050807">
    <property type="entry name" value="TransReg_Diox_bact_type"/>
</dbReference>
<feature type="domain" description="HTH cro/C1-type" evidence="4">
    <location>
        <begin position="11"/>
        <end position="65"/>
    </location>
</feature>
<keyword evidence="1" id="KW-0805">Transcription regulation</keyword>
<evidence type="ECO:0000313" key="6">
    <source>
        <dbReference type="Proteomes" id="UP000006867"/>
    </source>
</evidence>
<evidence type="ECO:0000256" key="1">
    <source>
        <dbReference type="ARBA" id="ARBA00023015"/>
    </source>
</evidence>
<evidence type="ECO:0000256" key="3">
    <source>
        <dbReference type="ARBA" id="ARBA00023163"/>
    </source>
</evidence>
<dbReference type="SUPFAM" id="SSF47413">
    <property type="entry name" value="lambda repressor-like DNA-binding domains"/>
    <property type="match status" value="1"/>
</dbReference>
<dbReference type="InterPro" id="IPR010982">
    <property type="entry name" value="Lambda_DNA-bd_dom_sf"/>
</dbReference>
<dbReference type="PROSITE" id="PS50943">
    <property type="entry name" value="HTH_CROC1"/>
    <property type="match status" value="1"/>
</dbReference>
<proteinExistence type="predicted"/>
<evidence type="ECO:0000259" key="4">
    <source>
        <dbReference type="PROSITE" id="PS50943"/>
    </source>
</evidence>
<dbReference type="Proteomes" id="UP000006867">
    <property type="component" value="Chromosome"/>
</dbReference>
<evidence type="ECO:0000256" key="2">
    <source>
        <dbReference type="ARBA" id="ARBA00023125"/>
    </source>
</evidence>
<sequence length="77" mass="8966">MDIRERFGKTVSSIRRKQNLSQEKLAEISKLDRTYIGGVERGERNLSLLNIERLSNALQMEISEVFRLMEGDTHNED</sequence>
<reference evidence="5 6" key="1">
    <citation type="journal article" date="2011" name="Front. Microbiol.">
        <title>Genomic signatures of strain selection and enhancement in Bacillus atrophaeus var. globigii, a historical biowarfare simulant.</title>
        <authorList>
            <person name="Gibbons H.S."/>
            <person name="Broomall S.M."/>
            <person name="McNew L.A."/>
            <person name="Daligault H."/>
            <person name="Chapman C."/>
            <person name="Bruce D."/>
            <person name="Karavis M."/>
            <person name="Krepps M."/>
            <person name="McGregor P.A."/>
            <person name="Hong C."/>
            <person name="Park K.H."/>
            <person name="Akmal A."/>
            <person name="Feldman A."/>
            <person name="Lin J.S."/>
            <person name="Chang W.E."/>
            <person name="Higgs B.W."/>
            <person name="Demirev P."/>
            <person name="Lindquist J."/>
            <person name="Liem A."/>
            <person name="Fochler E."/>
            <person name="Read T.D."/>
            <person name="Tapia R."/>
            <person name="Johnson S."/>
            <person name="Bishop-Lilly K.A."/>
            <person name="Detter C."/>
            <person name="Han C."/>
            <person name="Sozhamannan S."/>
            <person name="Rosenzweig C.N."/>
            <person name="Skowronski E.W."/>
        </authorList>
    </citation>
    <scope>NUCLEOTIDE SEQUENCE [LARGE SCALE GENOMIC DNA]</scope>
    <source>
        <strain evidence="5 6">1942</strain>
    </source>
</reference>
<organism evidence="5 6">
    <name type="scientific">Bacillus atrophaeus (strain 1942)</name>
    <dbReference type="NCBI Taxonomy" id="720555"/>
    <lineage>
        <taxon>Bacteria</taxon>
        <taxon>Bacillati</taxon>
        <taxon>Bacillota</taxon>
        <taxon>Bacilli</taxon>
        <taxon>Bacillales</taxon>
        <taxon>Bacillaceae</taxon>
        <taxon>Bacillus</taxon>
    </lineage>
</organism>
<keyword evidence="2" id="KW-0238">DNA-binding</keyword>
<dbReference type="Gene3D" id="1.10.260.40">
    <property type="entry name" value="lambda repressor-like DNA-binding domains"/>
    <property type="match status" value="1"/>
</dbReference>
<dbReference type="PANTHER" id="PTHR46797:SF23">
    <property type="entry name" value="HTH-TYPE TRANSCRIPTIONAL REGULATOR SUTR"/>
    <property type="match status" value="1"/>
</dbReference>
<dbReference type="InterPro" id="IPR001387">
    <property type="entry name" value="Cro/C1-type_HTH"/>
</dbReference>
<dbReference type="SMART" id="SM00530">
    <property type="entry name" value="HTH_XRE"/>
    <property type="match status" value="1"/>
</dbReference>
<name>A0ABM5M3E4_BACA1</name>
<dbReference type="RefSeq" id="WP_003326163.1">
    <property type="nucleotide sequence ID" value="NC_014639.1"/>
</dbReference>